<organism evidence="6 7">
    <name type="scientific">Clostridium rhizosphaerae</name>
    <dbReference type="NCBI Taxonomy" id="2803861"/>
    <lineage>
        <taxon>Bacteria</taxon>
        <taxon>Bacillati</taxon>
        <taxon>Bacillota</taxon>
        <taxon>Clostridia</taxon>
        <taxon>Eubacteriales</taxon>
        <taxon>Clostridiaceae</taxon>
        <taxon>Clostridium</taxon>
    </lineage>
</organism>
<gene>
    <name evidence="6" type="ORF">JK636_11310</name>
</gene>
<feature type="domain" description="Glycosyltransferase 2-like" evidence="5">
    <location>
        <begin position="8"/>
        <end position="111"/>
    </location>
</feature>
<comment type="caution">
    <text evidence="6">The sequence shown here is derived from an EMBL/GenBank/DDBJ whole genome shotgun (WGS) entry which is preliminary data.</text>
</comment>
<name>A0ABS1TDD3_9CLOT</name>
<keyword evidence="4" id="KW-0808">Transferase</keyword>
<keyword evidence="7" id="KW-1185">Reference proteome</keyword>
<dbReference type="CDD" id="cd04185">
    <property type="entry name" value="GT_2_like_b"/>
    <property type="match status" value="1"/>
</dbReference>
<dbReference type="PANTHER" id="PTHR43179">
    <property type="entry name" value="RHAMNOSYLTRANSFERASE WBBL"/>
    <property type="match status" value="1"/>
</dbReference>
<proteinExistence type="inferred from homology"/>
<evidence type="ECO:0000256" key="3">
    <source>
        <dbReference type="ARBA" id="ARBA00022676"/>
    </source>
</evidence>
<comment type="similarity">
    <text evidence="2">Belongs to the glycosyltransferase 2 family.</text>
</comment>
<dbReference type="Pfam" id="PF00535">
    <property type="entry name" value="Glycos_transf_2"/>
    <property type="match status" value="1"/>
</dbReference>
<dbReference type="PANTHER" id="PTHR43179:SF12">
    <property type="entry name" value="GALACTOFURANOSYLTRANSFERASE GLFT2"/>
    <property type="match status" value="1"/>
</dbReference>
<keyword evidence="3" id="KW-0328">Glycosyltransferase</keyword>
<evidence type="ECO:0000256" key="2">
    <source>
        <dbReference type="ARBA" id="ARBA00006739"/>
    </source>
</evidence>
<evidence type="ECO:0000313" key="6">
    <source>
        <dbReference type="EMBL" id="MBL4936349.1"/>
    </source>
</evidence>
<protein>
    <submittedName>
        <fullName evidence="6">Glycosyltransferase family 2 protein</fullName>
    </submittedName>
</protein>
<evidence type="ECO:0000256" key="1">
    <source>
        <dbReference type="ARBA" id="ARBA00004776"/>
    </source>
</evidence>
<dbReference type="RefSeq" id="WP_202749091.1">
    <property type="nucleotide sequence ID" value="NZ_JAESWC010000004.1"/>
</dbReference>
<evidence type="ECO:0000256" key="4">
    <source>
        <dbReference type="ARBA" id="ARBA00022679"/>
    </source>
</evidence>
<sequence length="299" mass="35048">MNVPSVCAVIVTYNRKELLKECIDALIGQKYKLSKIIIINNCSNDGTSEMLEDMKSKYEILYVINMEKNIGGAGGFYEGIKAAYDSKQDYIWLMDDDTIPDEEALQYLVDAGDLDEIKNWGFLCSNVVWKDNTGCLMNIPALDYYWNNFLDKGLIKLKGTSFVSVLFKRDIIKSIGFPIKEFFIWGDDAEYTHRVTKSYEAYLVEDSKVIHKMGQNTGISIFHEDKNRIDRYFYDYRNRLYIAKKRGTKEVLKYFYLFTKNILLLTFTKNNYRFNKIKVIFKGMFNGIFFNPRIEYPEK</sequence>
<dbReference type="EMBL" id="JAESWC010000004">
    <property type="protein sequence ID" value="MBL4936349.1"/>
    <property type="molecule type" value="Genomic_DNA"/>
</dbReference>
<dbReference type="InterPro" id="IPR001173">
    <property type="entry name" value="Glyco_trans_2-like"/>
</dbReference>
<evidence type="ECO:0000259" key="5">
    <source>
        <dbReference type="Pfam" id="PF00535"/>
    </source>
</evidence>
<comment type="pathway">
    <text evidence="1">Cell wall biogenesis; cell wall polysaccharide biosynthesis.</text>
</comment>
<dbReference type="SUPFAM" id="SSF53448">
    <property type="entry name" value="Nucleotide-diphospho-sugar transferases"/>
    <property type="match status" value="1"/>
</dbReference>
<reference evidence="6 7" key="1">
    <citation type="submission" date="2021-01" db="EMBL/GenBank/DDBJ databases">
        <title>Genome public.</title>
        <authorList>
            <person name="Liu C."/>
            <person name="Sun Q."/>
        </authorList>
    </citation>
    <scope>NUCLEOTIDE SEQUENCE [LARGE SCALE GENOMIC DNA]</scope>
    <source>
        <strain evidence="6 7">YIM B02515</strain>
    </source>
</reference>
<dbReference type="Proteomes" id="UP000632377">
    <property type="component" value="Unassembled WGS sequence"/>
</dbReference>
<dbReference type="Gene3D" id="3.90.550.10">
    <property type="entry name" value="Spore Coat Polysaccharide Biosynthesis Protein SpsA, Chain A"/>
    <property type="match status" value="1"/>
</dbReference>
<evidence type="ECO:0000313" key="7">
    <source>
        <dbReference type="Proteomes" id="UP000632377"/>
    </source>
</evidence>
<accession>A0ABS1TDD3</accession>
<dbReference type="InterPro" id="IPR029044">
    <property type="entry name" value="Nucleotide-diphossugar_trans"/>
</dbReference>